<dbReference type="EMBL" id="JAMZEB010000002">
    <property type="protein sequence ID" value="MCP2358160.1"/>
    <property type="molecule type" value="Genomic_DNA"/>
</dbReference>
<evidence type="ECO:0000313" key="1">
    <source>
        <dbReference type="EMBL" id="MCP2358160.1"/>
    </source>
</evidence>
<comment type="caution">
    <text evidence="1">The sequence shown here is derived from an EMBL/GenBank/DDBJ whole genome shotgun (WGS) entry which is preliminary data.</text>
</comment>
<protein>
    <submittedName>
        <fullName evidence="1">Uncharacterized protein</fullName>
    </submittedName>
</protein>
<sequence>MAVLVEPDGLFGCLCTVAIAPFRHLFVTRH</sequence>
<organism evidence="1 2">
    <name type="scientific">Nonomuraea thailandensis</name>
    <dbReference type="NCBI Taxonomy" id="1188745"/>
    <lineage>
        <taxon>Bacteria</taxon>
        <taxon>Bacillati</taxon>
        <taxon>Actinomycetota</taxon>
        <taxon>Actinomycetes</taxon>
        <taxon>Streptosporangiales</taxon>
        <taxon>Streptosporangiaceae</taxon>
        <taxon>Nonomuraea</taxon>
    </lineage>
</organism>
<gene>
    <name evidence="1" type="ORF">HD597_005180</name>
</gene>
<keyword evidence="2" id="KW-1185">Reference proteome</keyword>
<dbReference type="AlphaFoldDB" id="A0A9X2GI79"/>
<dbReference type="Proteomes" id="UP001139648">
    <property type="component" value="Unassembled WGS sequence"/>
</dbReference>
<reference evidence="1" key="1">
    <citation type="submission" date="2022-06" db="EMBL/GenBank/DDBJ databases">
        <title>Sequencing the genomes of 1000 actinobacteria strains.</title>
        <authorList>
            <person name="Klenk H.-P."/>
        </authorList>
    </citation>
    <scope>NUCLEOTIDE SEQUENCE</scope>
    <source>
        <strain evidence="1">DSM 46694</strain>
    </source>
</reference>
<evidence type="ECO:0000313" key="2">
    <source>
        <dbReference type="Proteomes" id="UP001139648"/>
    </source>
</evidence>
<accession>A0A9X2GI79</accession>
<proteinExistence type="predicted"/>
<name>A0A9X2GI79_9ACTN</name>